<reference evidence="3" key="1">
    <citation type="submission" date="2020-06" db="EMBL/GenBank/DDBJ databases">
        <authorList>
            <person name="Onetto C."/>
        </authorList>
    </citation>
    <scope>NUCLEOTIDE SEQUENCE</scope>
</reference>
<dbReference type="PANTHER" id="PTHR35394">
    <property type="entry name" value="DUF3176 DOMAIN-CONTAINING PROTEIN"/>
    <property type="match status" value="1"/>
</dbReference>
<dbReference type="AlphaFoldDB" id="A0A9N8P7Z5"/>
<evidence type="ECO:0000313" key="4">
    <source>
        <dbReference type="Proteomes" id="UP000714618"/>
    </source>
</evidence>
<dbReference type="OrthoDB" id="5376804at2759"/>
<feature type="compositionally biased region" description="Low complexity" evidence="1">
    <location>
        <begin position="16"/>
        <end position="28"/>
    </location>
</feature>
<keyword evidence="4" id="KW-1185">Reference proteome</keyword>
<name>A0A9N8P7Z5_9PEZI</name>
<comment type="caution">
    <text evidence="3">The sequence shown here is derived from an EMBL/GenBank/DDBJ whole genome shotgun (WGS) entry which is preliminary data.</text>
</comment>
<dbReference type="EMBL" id="CAIJEO010000002">
    <property type="protein sequence ID" value="CAD0085175.1"/>
    <property type="molecule type" value="Genomic_DNA"/>
</dbReference>
<protein>
    <submittedName>
        <fullName evidence="3">Uncharacterized protein</fullName>
    </submittedName>
</protein>
<evidence type="ECO:0000256" key="2">
    <source>
        <dbReference type="SAM" id="Phobius"/>
    </source>
</evidence>
<keyword evidence="2" id="KW-1133">Transmembrane helix</keyword>
<keyword evidence="2" id="KW-0472">Membrane</keyword>
<feature type="transmembrane region" description="Helical" evidence="2">
    <location>
        <begin position="177"/>
        <end position="195"/>
    </location>
</feature>
<proteinExistence type="predicted"/>
<dbReference type="Pfam" id="PF11374">
    <property type="entry name" value="DUF3176"/>
    <property type="match status" value="1"/>
</dbReference>
<feature type="region of interest" description="Disordered" evidence="1">
    <location>
        <begin position="1"/>
        <end position="47"/>
    </location>
</feature>
<keyword evidence="2" id="KW-0812">Transmembrane</keyword>
<sequence length="644" mass="72003">MASPSRWTSIPRRDSTSSSSSHSLDSLTQQQPEQAKPEPTAKVRSLKEKKSVPSFFMSPTATWNLYRHNPWYLSWQQETWAMIFSLACLIAVAVIMAWIDGKRLSIWHWAIQPNAVISVLIVSSKAALMISTASCVSQLKWTHFQSKPRRIKDLEGFDDASRGAYGSLCLLMSRSGYLNIAVTLGCAVTVMVLAMETFGQQLLSFPERRVAVANETASFPVIQNMLQMPYWGGNARLSDRLLKSRLGLMESIYGKTTESPFDCTASSCSWDSHVTLGLCSSCRDISDTPRECEIKITEHPSRYLMNGEYHYRTYNETTLVCNYVGDGGSLHWGSRNLTTIRQRNSTGHVPEIPDANNASAWEYDTAIDIMTWSDEGFYYKGQPAVALNFSVIVTNDTWDRPQLTTCTLNYCAWVYENSTAQGQNFSDGQLHKYVLGYDSIELHQTGHGAPASMSYSNYTFRANGTGFPSDKHNDTFIVYGDANAEMNTHLGTILKSSTYSYLSGSNESSAGLGDALIINSNITELADRMAISLTNVWRQYQNSPAMGTAWESVAFIHVEWAWLALPAVAVISAGVVLLMTLLQNRRTVLWKSSVLPYSFQVLQGWEDTEFDMETLEEIREKSKEMTGQLVGAENERVRLVKACN</sequence>
<organism evidence="3 4">
    <name type="scientific">Aureobasidium mustum</name>
    <dbReference type="NCBI Taxonomy" id="2773714"/>
    <lineage>
        <taxon>Eukaryota</taxon>
        <taxon>Fungi</taxon>
        <taxon>Dikarya</taxon>
        <taxon>Ascomycota</taxon>
        <taxon>Pezizomycotina</taxon>
        <taxon>Dothideomycetes</taxon>
        <taxon>Dothideomycetidae</taxon>
        <taxon>Dothideales</taxon>
        <taxon>Saccotheciaceae</taxon>
        <taxon>Aureobasidium</taxon>
    </lineage>
</organism>
<dbReference type="Proteomes" id="UP000714618">
    <property type="component" value="Unassembled WGS sequence"/>
</dbReference>
<dbReference type="InterPro" id="IPR021514">
    <property type="entry name" value="DUF3176"/>
</dbReference>
<feature type="compositionally biased region" description="Basic and acidic residues" evidence="1">
    <location>
        <begin position="35"/>
        <end position="47"/>
    </location>
</feature>
<dbReference type="PANTHER" id="PTHR35394:SF5">
    <property type="entry name" value="DUF3176 DOMAIN-CONTAINING PROTEIN"/>
    <property type="match status" value="1"/>
</dbReference>
<accession>A0A9N8P7Z5</accession>
<gene>
    <name evidence="3" type="ORF">AWRI4233_LOCUS72</name>
</gene>
<evidence type="ECO:0000313" key="3">
    <source>
        <dbReference type="EMBL" id="CAD0085175.1"/>
    </source>
</evidence>
<feature type="transmembrane region" description="Helical" evidence="2">
    <location>
        <begin position="560"/>
        <end position="582"/>
    </location>
</feature>
<evidence type="ECO:0000256" key="1">
    <source>
        <dbReference type="SAM" id="MobiDB-lite"/>
    </source>
</evidence>
<feature type="transmembrane region" description="Helical" evidence="2">
    <location>
        <begin position="80"/>
        <end position="99"/>
    </location>
</feature>